<evidence type="ECO:0000256" key="2">
    <source>
        <dbReference type="SAM" id="MobiDB-lite"/>
    </source>
</evidence>
<evidence type="ECO:0000313" key="4">
    <source>
        <dbReference type="Proteomes" id="UP000784294"/>
    </source>
</evidence>
<proteinExistence type="predicted"/>
<gene>
    <name evidence="3" type="ORF">PXEA_LOCUS1929</name>
</gene>
<protein>
    <submittedName>
        <fullName evidence="3">Uncharacterized protein</fullName>
    </submittedName>
</protein>
<feature type="compositionally biased region" description="Polar residues" evidence="2">
    <location>
        <begin position="13"/>
        <end position="26"/>
    </location>
</feature>
<organism evidence="3 4">
    <name type="scientific">Protopolystoma xenopodis</name>
    <dbReference type="NCBI Taxonomy" id="117903"/>
    <lineage>
        <taxon>Eukaryota</taxon>
        <taxon>Metazoa</taxon>
        <taxon>Spiralia</taxon>
        <taxon>Lophotrochozoa</taxon>
        <taxon>Platyhelminthes</taxon>
        <taxon>Monogenea</taxon>
        <taxon>Polyopisthocotylea</taxon>
        <taxon>Polystomatidea</taxon>
        <taxon>Polystomatidae</taxon>
        <taxon>Protopolystoma</taxon>
    </lineage>
</organism>
<sequence>MGPLLDVSYESAIPQSPGDSHNNNHNPGDATILRLLKNELRKEVTLKREALARVEDLEVALHSRDVQLSRLTKSLRYRVEDTEAQADRLTKMRLDEMEQARETADELKDCIKRLQERVSNDKAALNEAVGFYFLF</sequence>
<dbReference type="Proteomes" id="UP000784294">
    <property type="component" value="Unassembled WGS sequence"/>
</dbReference>
<feature type="region of interest" description="Disordered" evidence="2">
    <location>
        <begin position="1"/>
        <end position="29"/>
    </location>
</feature>
<evidence type="ECO:0000313" key="3">
    <source>
        <dbReference type="EMBL" id="VEL08489.1"/>
    </source>
</evidence>
<comment type="caution">
    <text evidence="3">The sequence shown here is derived from an EMBL/GenBank/DDBJ whole genome shotgun (WGS) entry which is preliminary data.</text>
</comment>
<dbReference type="EMBL" id="CAAALY010004106">
    <property type="protein sequence ID" value="VEL08489.1"/>
    <property type="molecule type" value="Genomic_DNA"/>
</dbReference>
<feature type="coiled-coil region" evidence="1">
    <location>
        <begin position="94"/>
        <end position="124"/>
    </location>
</feature>
<evidence type="ECO:0000256" key="1">
    <source>
        <dbReference type="SAM" id="Coils"/>
    </source>
</evidence>
<keyword evidence="1" id="KW-0175">Coiled coil</keyword>
<reference evidence="3" key="1">
    <citation type="submission" date="2018-11" db="EMBL/GenBank/DDBJ databases">
        <authorList>
            <consortium name="Pathogen Informatics"/>
        </authorList>
    </citation>
    <scope>NUCLEOTIDE SEQUENCE</scope>
</reference>
<accession>A0A448WCN0</accession>
<dbReference type="AlphaFoldDB" id="A0A448WCN0"/>
<keyword evidence="4" id="KW-1185">Reference proteome</keyword>
<name>A0A448WCN0_9PLAT</name>